<dbReference type="SUPFAM" id="SSF63829">
    <property type="entry name" value="Calcium-dependent phosphotriesterase"/>
    <property type="match status" value="1"/>
</dbReference>
<evidence type="ECO:0000259" key="1">
    <source>
        <dbReference type="Pfam" id="PF13449"/>
    </source>
</evidence>
<organism evidence="3 4">
    <name type="scientific">Acinetobacter cumulans</name>
    <dbReference type="NCBI Taxonomy" id="2136182"/>
    <lineage>
        <taxon>Bacteria</taxon>
        <taxon>Pseudomonadati</taxon>
        <taxon>Pseudomonadota</taxon>
        <taxon>Gammaproteobacteria</taxon>
        <taxon>Moraxellales</taxon>
        <taxon>Moraxellaceae</taxon>
        <taxon>Acinetobacter</taxon>
    </lineage>
</organism>
<dbReference type="InterPro" id="IPR027372">
    <property type="entry name" value="Phytase-like_dom"/>
</dbReference>
<protein>
    <submittedName>
        <fullName evidence="3">Esterase-like activity of phytase family protein</fullName>
    </submittedName>
</protein>
<proteinExistence type="predicted"/>
<dbReference type="RefSeq" id="WP_120366446.1">
    <property type="nucleotide sequence ID" value="NZ_RAXZ01000001.1"/>
</dbReference>
<evidence type="ECO:0000313" key="3">
    <source>
        <dbReference type="EMBL" id="RKG55544.1"/>
    </source>
</evidence>
<dbReference type="PANTHER" id="PTHR37957">
    <property type="entry name" value="BLR7070 PROTEIN"/>
    <property type="match status" value="1"/>
</dbReference>
<dbReference type="Pfam" id="PF13449">
    <property type="entry name" value="Phytase-like"/>
    <property type="match status" value="1"/>
</dbReference>
<feature type="domain" description="Phytase-like" evidence="1">
    <location>
        <begin position="114"/>
        <end position="469"/>
    </location>
</feature>
<comment type="caution">
    <text evidence="3">The sequence shown here is derived from an EMBL/GenBank/DDBJ whole genome shotgun (WGS) entry which is preliminary data.</text>
</comment>
<evidence type="ECO:0000313" key="4">
    <source>
        <dbReference type="Proteomes" id="UP000281084"/>
    </source>
</evidence>
<dbReference type="PROSITE" id="PS51257">
    <property type="entry name" value="PROKAR_LIPOPROTEIN"/>
    <property type="match status" value="1"/>
</dbReference>
<evidence type="ECO:0000259" key="2">
    <source>
        <dbReference type="Pfam" id="PF23657"/>
    </source>
</evidence>
<gene>
    <name evidence="3" type="ORF">D7V64_00035</name>
</gene>
<feature type="domain" description="DUF7151" evidence="2">
    <location>
        <begin position="43"/>
        <end position="76"/>
    </location>
</feature>
<sequence length="507" mass="55768">MKQTSLSLTICGALFLTACGSSKDENVPSTVVQSEQTLTFGNATCWLGGTEKSSGIDKNNNAVLDDNEVEKTETICLSKNVFANGIRLDYEVMDNLKGIADGAKAGNNLEVRRGGFGSDMVAHPSNKNQFYALTDRGPNADYNLNKDNGKMFPDPTYVPRIGLFEVQGNGKVTKLKEILLKDRNGSNISGLPNANFGSTKEAAYDIYGKLLAKQSDEYGLDPEGLVALKDGTFWVSDEYGPHIIHYSAEGVELDRINAFEQDTRRTGGYLLPAEFANRRPNRGMEGLTITPDGKTLVGIMQSTMDNPTSAVNKSDLTRIVTIDLATKKVKQYLYKQEGGALAYSNSAITALSNTSFLVLERDGDFYKDNTQAFKRVYKIDLRSATELESVTETAQFKQDAKLGLSIDGLTLEQYVLAKGWDGLKGLGILPASKILVLDMIEKVKFPHDKMEGLWLIDQQRLGLINDDDFSLWVTNGVLEQKYLDKNKNVIDGNTLYIIDGLDLKPVP</sequence>
<reference evidence="3 4" key="1">
    <citation type="submission" date="2018-09" db="EMBL/GenBank/DDBJ databases">
        <title>The draft genome of Acinetobacter spp. strains.</title>
        <authorList>
            <person name="Qin J."/>
            <person name="Feng Y."/>
            <person name="Zong Z."/>
        </authorList>
    </citation>
    <scope>NUCLEOTIDE SEQUENCE [LARGE SCALE GENOMIC DNA]</scope>
    <source>
        <strain evidence="3 4">WCHAc060002</strain>
    </source>
</reference>
<dbReference type="Pfam" id="PF23657">
    <property type="entry name" value="DUF7151"/>
    <property type="match status" value="1"/>
</dbReference>
<accession>A0A3A8GKF9</accession>
<dbReference type="Proteomes" id="UP000281084">
    <property type="component" value="Unassembled WGS sequence"/>
</dbReference>
<name>A0A3A8GKF9_9GAMM</name>
<dbReference type="EMBL" id="RAXZ01000001">
    <property type="protein sequence ID" value="RKG55544.1"/>
    <property type="molecule type" value="Genomic_DNA"/>
</dbReference>
<dbReference type="InterPro" id="IPR055575">
    <property type="entry name" value="DUF7151"/>
</dbReference>
<dbReference type="AlphaFoldDB" id="A0A3A8GKF9"/>
<dbReference type="PANTHER" id="PTHR37957:SF1">
    <property type="entry name" value="PHYTASE-LIKE DOMAIN-CONTAINING PROTEIN"/>
    <property type="match status" value="1"/>
</dbReference>